<dbReference type="InterPro" id="IPR029021">
    <property type="entry name" value="Prot-tyrosine_phosphatase-like"/>
</dbReference>
<keyword evidence="3" id="KW-1185">Reference proteome</keyword>
<sequence>MLKNTSIIFVIFSLLLLVQFTQQVPQEDRIFLVDQLGQNLLFRGNDPTKNGKFDYEGLVEIFKTKTQEQGLEFYKEFKLTVISVLQDSQINVIEYDYFNNNSELGYYLNYPLTAEYFGYPGDYSKTQQQIIAQSYKSWTVDNLGQIAVMIRQQLEYENKEVPTIVYYHCASGINLVHEPFGGYQMVIKGWTNKQIVDWYTEQNIPFPAQVYQNAVNWFCLYYSQENDIQDNDCLYQKLN</sequence>
<dbReference type="Proteomes" id="UP000054937">
    <property type="component" value="Unassembled WGS sequence"/>
</dbReference>
<protein>
    <recommendedName>
        <fullName evidence="4">EF-hand domain-containing protein</fullName>
    </recommendedName>
</protein>
<dbReference type="AlphaFoldDB" id="A0A0V0QV47"/>
<evidence type="ECO:0000313" key="2">
    <source>
        <dbReference type="EMBL" id="KRX05856.1"/>
    </source>
</evidence>
<evidence type="ECO:0000256" key="1">
    <source>
        <dbReference type="SAM" id="SignalP"/>
    </source>
</evidence>
<dbReference type="SUPFAM" id="SSF52799">
    <property type="entry name" value="(Phosphotyrosine protein) phosphatases II"/>
    <property type="match status" value="1"/>
</dbReference>
<comment type="caution">
    <text evidence="2">The sequence shown here is derived from an EMBL/GenBank/DDBJ whole genome shotgun (WGS) entry which is preliminary data.</text>
</comment>
<evidence type="ECO:0008006" key="4">
    <source>
        <dbReference type="Google" id="ProtNLM"/>
    </source>
</evidence>
<accession>A0A0V0QV47</accession>
<name>A0A0V0QV47_PSEPJ</name>
<reference evidence="2 3" key="1">
    <citation type="journal article" date="2015" name="Sci. Rep.">
        <title>Genome of the facultative scuticociliatosis pathogen Pseudocohnilembus persalinus provides insight into its virulence through horizontal gene transfer.</title>
        <authorList>
            <person name="Xiong J."/>
            <person name="Wang G."/>
            <person name="Cheng J."/>
            <person name="Tian M."/>
            <person name="Pan X."/>
            <person name="Warren A."/>
            <person name="Jiang C."/>
            <person name="Yuan D."/>
            <person name="Miao W."/>
        </authorList>
    </citation>
    <scope>NUCLEOTIDE SEQUENCE [LARGE SCALE GENOMIC DNA]</scope>
    <source>
        <strain evidence="2">36N120E</strain>
    </source>
</reference>
<organism evidence="2 3">
    <name type="scientific">Pseudocohnilembus persalinus</name>
    <name type="common">Ciliate</name>
    <dbReference type="NCBI Taxonomy" id="266149"/>
    <lineage>
        <taxon>Eukaryota</taxon>
        <taxon>Sar</taxon>
        <taxon>Alveolata</taxon>
        <taxon>Ciliophora</taxon>
        <taxon>Intramacronucleata</taxon>
        <taxon>Oligohymenophorea</taxon>
        <taxon>Scuticociliatia</taxon>
        <taxon>Philasterida</taxon>
        <taxon>Pseudocohnilembidae</taxon>
        <taxon>Pseudocohnilembus</taxon>
    </lineage>
</organism>
<dbReference type="PANTHER" id="PTHR38745:SF2">
    <property type="entry name" value="TYROSINE SPECIFIC PROTEIN PHOSPHATASES DOMAIN-CONTAINING PROTEIN"/>
    <property type="match status" value="1"/>
</dbReference>
<feature type="signal peptide" evidence="1">
    <location>
        <begin position="1"/>
        <end position="23"/>
    </location>
</feature>
<dbReference type="PANTHER" id="PTHR38745">
    <property type="entry name" value="PHOSPHATASE, PUTATIVE-RELATED"/>
    <property type="match status" value="1"/>
</dbReference>
<feature type="chain" id="PRO_5006867596" description="EF-hand domain-containing protein" evidence="1">
    <location>
        <begin position="24"/>
        <end position="239"/>
    </location>
</feature>
<dbReference type="InParanoid" id="A0A0V0QV47"/>
<proteinExistence type="predicted"/>
<keyword evidence="1" id="KW-0732">Signal</keyword>
<dbReference type="OrthoDB" id="193277at2759"/>
<gene>
    <name evidence="2" type="ORF">PPERSA_03793</name>
</gene>
<evidence type="ECO:0000313" key="3">
    <source>
        <dbReference type="Proteomes" id="UP000054937"/>
    </source>
</evidence>
<dbReference type="EMBL" id="LDAU01000103">
    <property type="protein sequence ID" value="KRX05856.1"/>
    <property type="molecule type" value="Genomic_DNA"/>
</dbReference>